<keyword evidence="2" id="KW-1185">Reference proteome</keyword>
<sequence length="69" mass="7601">MFQENNLFIGTSLAAEIPSSSSELSAFIIIGSYVPAPKEASDLSESSFQEMYLGYPRFLIEITTIQDFG</sequence>
<gene>
    <name evidence="1" type="ORF">KDAU_65730</name>
</gene>
<reference evidence="2" key="1">
    <citation type="submission" date="2018-12" db="EMBL/GenBank/DDBJ databases">
        <title>Tengunoibacter tsumagoiensis gen. nov., sp. nov., Dictyobacter kobayashii sp. nov., D. alpinus sp. nov., and D. joshuensis sp. nov. and description of Dictyobacteraceae fam. nov. within the order Ktedonobacterales isolated from Tengu-no-mugimeshi.</title>
        <authorList>
            <person name="Wang C.M."/>
            <person name="Zheng Y."/>
            <person name="Sakai Y."/>
            <person name="Toyoda A."/>
            <person name="Minakuchi Y."/>
            <person name="Abe K."/>
            <person name="Yokota A."/>
            <person name="Yabe S."/>
        </authorList>
    </citation>
    <scope>NUCLEOTIDE SEQUENCE [LARGE SCALE GENOMIC DNA]</scope>
    <source>
        <strain evidence="2">S-27</strain>
    </source>
</reference>
<evidence type="ECO:0000313" key="1">
    <source>
        <dbReference type="EMBL" id="GCE09244.1"/>
    </source>
</evidence>
<comment type="caution">
    <text evidence="1">The sequence shown here is derived from an EMBL/GenBank/DDBJ whole genome shotgun (WGS) entry which is preliminary data.</text>
</comment>
<proteinExistence type="predicted"/>
<evidence type="ECO:0000313" key="2">
    <source>
        <dbReference type="Proteomes" id="UP000287224"/>
    </source>
</evidence>
<name>A0A401ZR39_9CHLR</name>
<dbReference type="EMBL" id="BIFQ01000002">
    <property type="protein sequence ID" value="GCE09244.1"/>
    <property type="molecule type" value="Genomic_DNA"/>
</dbReference>
<organism evidence="1 2">
    <name type="scientific">Dictyobacter aurantiacus</name>
    <dbReference type="NCBI Taxonomy" id="1936993"/>
    <lineage>
        <taxon>Bacteria</taxon>
        <taxon>Bacillati</taxon>
        <taxon>Chloroflexota</taxon>
        <taxon>Ktedonobacteria</taxon>
        <taxon>Ktedonobacterales</taxon>
        <taxon>Dictyobacteraceae</taxon>
        <taxon>Dictyobacter</taxon>
    </lineage>
</organism>
<dbReference type="AlphaFoldDB" id="A0A401ZR39"/>
<protein>
    <submittedName>
        <fullName evidence="1">Uncharacterized protein</fullName>
    </submittedName>
</protein>
<dbReference type="Proteomes" id="UP000287224">
    <property type="component" value="Unassembled WGS sequence"/>
</dbReference>
<accession>A0A401ZR39</accession>